<evidence type="ECO:0000313" key="2">
    <source>
        <dbReference type="EMBL" id="GAG53447.1"/>
    </source>
</evidence>
<proteinExistence type="predicted"/>
<feature type="compositionally biased region" description="Low complexity" evidence="1">
    <location>
        <begin position="52"/>
        <end position="63"/>
    </location>
</feature>
<feature type="compositionally biased region" description="Gly residues" evidence="1">
    <location>
        <begin position="76"/>
        <end position="86"/>
    </location>
</feature>
<comment type="caution">
    <text evidence="2">The sequence shown here is derived from an EMBL/GenBank/DDBJ whole genome shotgun (WGS) entry which is preliminary data.</text>
</comment>
<protein>
    <submittedName>
        <fullName evidence="2">Uncharacterized protein</fullName>
    </submittedName>
</protein>
<sequence>IEVDAHNDLRGITAGLATLMKVRPLDMVPLNPIRSLWVYVQARLHGLNSRMPPLLGGPAPTGLSESQSRWYREGAGSRGGRGSGQA</sequence>
<dbReference type="EMBL" id="BARS01052492">
    <property type="protein sequence ID" value="GAG53447.1"/>
    <property type="molecule type" value="Genomic_DNA"/>
</dbReference>
<accession>X0Z4Y5</accession>
<organism evidence="2">
    <name type="scientific">marine sediment metagenome</name>
    <dbReference type="NCBI Taxonomy" id="412755"/>
    <lineage>
        <taxon>unclassified sequences</taxon>
        <taxon>metagenomes</taxon>
        <taxon>ecological metagenomes</taxon>
    </lineage>
</organism>
<reference evidence="2" key="1">
    <citation type="journal article" date="2014" name="Front. Microbiol.">
        <title>High frequency of phylogenetically diverse reductive dehalogenase-homologous genes in deep subseafloor sedimentary metagenomes.</title>
        <authorList>
            <person name="Kawai M."/>
            <person name="Futagami T."/>
            <person name="Toyoda A."/>
            <person name="Takaki Y."/>
            <person name="Nishi S."/>
            <person name="Hori S."/>
            <person name="Arai W."/>
            <person name="Tsubouchi T."/>
            <person name="Morono Y."/>
            <person name="Uchiyama I."/>
            <person name="Ito T."/>
            <person name="Fujiyama A."/>
            <person name="Inagaki F."/>
            <person name="Takami H."/>
        </authorList>
    </citation>
    <scope>NUCLEOTIDE SEQUENCE</scope>
    <source>
        <strain evidence="2">Expedition CK06-06</strain>
    </source>
</reference>
<name>X0Z4Y5_9ZZZZ</name>
<feature type="non-terminal residue" evidence="2">
    <location>
        <position position="1"/>
    </location>
</feature>
<dbReference type="AlphaFoldDB" id="X0Z4Y5"/>
<gene>
    <name evidence="2" type="ORF">S01H1_78033</name>
</gene>
<evidence type="ECO:0000256" key="1">
    <source>
        <dbReference type="SAM" id="MobiDB-lite"/>
    </source>
</evidence>
<feature type="region of interest" description="Disordered" evidence="1">
    <location>
        <begin position="50"/>
        <end position="86"/>
    </location>
</feature>